<keyword evidence="7 8" id="KW-0472">Membrane</keyword>
<proteinExistence type="predicted"/>
<keyword evidence="6 8" id="KW-1133">Transmembrane helix</keyword>
<organism evidence="9 10">
    <name type="scientific">Kitasatospora griseola</name>
    <name type="common">Streptomyces griseolosporeus</name>
    <dbReference type="NCBI Taxonomy" id="2064"/>
    <lineage>
        <taxon>Bacteria</taxon>
        <taxon>Bacillati</taxon>
        <taxon>Actinomycetota</taxon>
        <taxon>Actinomycetes</taxon>
        <taxon>Kitasatosporales</taxon>
        <taxon>Streptomycetaceae</taxon>
        <taxon>Kitasatospora</taxon>
    </lineage>
</organism>
<feature type="transmembrane region" description="Helical" evidence="8">
    <location>
        <begin position="120"/>
        <end position="144"/>
    </location>
</feature>
<dbReference type="EMBL" id="JXZB01000004">
    <property type="protein sequence ID" value="KIQ62203.1"/>
    <property type="molecule type" value="Genomic_DNA"/>
</dbReference>
<reference evidence="9 10" key="1">
    <citation type="submission" date="2015-02" db="EMBL/GenBank/DDBJ databases">
        <title>Draft genome sequence of Kitasatospora griseola MF730-N6, a bafilomycin, terpentecin and satosporin producer.</title>
        <authorList>
            <person name="Arens J.C."/>
            <person name="Haltli B."/>
            <person name="Kerr R.G."/>
        </authorList>
    </citation>
    <scope>NUCLEOTIDE SEQUENCE [LARGE SCALE GENOMIC DNA]</scope>
    <source>
        <strain evidence="9 10">MF730-N6</strain>
    </source>
</reference>
<evidence type="ECO:0008006" key="11">
    <source>
        <dbReference type="Google" id="ProtNLM"/>
    </source>
</evidence>
<evidence type="ECO:0000256" key="5">
    <source>
        <dbReference type="ARBA" id="ARBA00022801"/>
    </source>
</evidence>
<sequence>MPATALSGLPARPAARTRPGPLGAVCGPLALALAGLLVGGEHMYRNLELTAVAQVATHLLGLRTLLLPSPSAPVLYAGGPDHFERGIALTTGCSSALLIAPFALVLGLLLLFGHRRPGRLLLALALAGTLIAGTNLGRLTLIVAMQHRYGSAGFEWTHVLFGSLLMMVAALAALLLCLAVVARGSAPAEDVAP</sequence>
<dbReference type="PATRIC" id="fig|2064.6.peg.5143"/>
<dbReference type="AlphaFoldDB" id="A0A0D0PUH9"/>
<dbReference type="STRING" id="2064.TR51_24040"/>
<evidence type="ECO:0000256" key="6">
    <source>
        <dbReference type="ARBA" id="ARBA00022989"/>
    </source>
</evidence>
<keyword evidence="5" id="KW-0378">Hydrolase</keyword>
<protein>
    <recommendedName>
        <fullName evidence="11">Exosortase/archaeosortase family protein</fullName>
    </recommendedName>
</protein>
<accession>A0A0D0PUH9</accession>
<evidence type="ECO:0000256" key="2">
    <source>
        <dbReference type="ARBA" id="ARBA00022475"/>
    </source>
</evidence>
<evidence type="ECO:0000256" key="7">
    <source>
        <dbReference type="ARBA" id="ARBA00023136"/>
    </source>
</evidence>
<evidence type="ECO:0000313" key="9">
    <source>
        <dbReference type="EMBL" id="KIQ62203.1"/>
    </source>
</evidence>
<comment type="subcellular location">
    <subcellularLocation>
        <location evidence="1">Cell membrane</location>
        <topology evidence="1">Multi-pass membrane protein</topology>
    </subcellularLocation>
</comment>
<keyword evidence="2" id="KW-1003">Cell membrane</keyword>
<feature type="transmembrane region" description="Helical" evidence="8">
    <location>
        <begin position="86"/>
        <end position="113"/>
    </location>
</feature>
<feature type="transmembrane region" description="Helical" evidence="8">
    <location>
        <begin position="20"/>
        <end position="40"/>
    </location>
</feature>
<dbReference type="NCBIfam" id="TIGR04178">
    <property type="entry name" value="exo_archaeo"/>
    <property type="match status" value="1"/>
</dbReference>
<keyword evidence="10" id="KW-1185">Reference proteome</keyword>
<evidence type="ECO:0000256" key="3">
    <source>
        <dbReference type="ARBA" id="ARBA00022670"/>
    </source>
</evidence>
<comment type="caution">
    <text evidence="9">The sequence shown here is derived from an EMBL/GenBank/DDBJ whole genome shotgun (WGS) entry which is preliminary data.</text>
</comment>
<dbReference type="Proteomes" id="UP000032066">
    <property type="component" value="Unassembled WGS sequence"/>
</dbReference>
<name>A0A0D0PUH9_KITGR</name>
<keyword evidence="3" id="KW-0645">Protease</keyword>
<evidence type="ECO:0000256" key="8">
    <source>
        <dbReference type="SAM" id="Phobius"/>
    </source>
</evidence>
<dbReference type="GO" id="GO:0006508">
    <property type="term" value="P:proteolysis"/>
    <property type="evidence" value="ECO:0007669"/>
    <property type="project" value="UniProtKB-KW"/>
</dbReference>
<feature type="transmembrane region" description="Helical" evidence="8">
    <location>
        <begin position="156"/>
        <end position="181"/>
    </location>
</feature>
<evidence type="ECO:0000256" key="4">
    <source>
        <dbReference type="ARBA" id="ARBA00022692"/>
    </source>
</evidence>
<dbReference type="GO" id="GO:0005886">
    <property type="term" value="C:plasma membrane"/>
    <property type="evidence" value="ECO:0007669"/>
    <property type="project" value="UniProtKB-SubCell"/>
</dbReference>
<keyword evidence="4 8" id="KW-0812">Transmembrane</keyword>
<dbReference type="InterPro" id="IPR026392">
    <property type="entry name" value="Exo/Archaeosortase_dom"/>
</dbReference>
<dbReference type="GO" id="GO:0008233">
    <property type="term" value="F:peptidase activity"/>
    <property type="evidence" value="ECO:0007669"/>
    <property type="project" value="UniProtKB-KW"/>
</dbReference>
<evidence type="ECO:0000313" key="10">
    <source>
        <dbReference type="Proteomes" id="UP000032066"/>
    </source>
</evidence>
<evidence type="ECO:0000256" key="1">
    <source>
        <dbReference type="ARBA" id="ARBA00004651"/>
    </source>
</evidence>
<gene>
    <name evidence="9" type="ORF">TR51_24040</name>
</gene>
<dbReference type="RefSeq" id="WP_043914103.1">
    <property type="nucleotide sequence ID" value="NZ_BMRI01000015.1"/>
</dbReference>